<dbReference type="Pfam" id="PF03807">
    <property type="entry name" value="F420_oxidored"/>
    <property type="match status" value="1"/>
</dbReference>
<organism evidence="3 4">
    <name type="scientific">Citricoccus nitrophenolicus</name>
    <dbReference type="NCBI Taxonomy" id="863575"/>
    <lineage>
        <taxon>Bacteria</taxon>
        <taxon>Bacillati</taxon>
        <taxon>Actinomycetota</taxon>
        <taxon>Actinomycetes</taxon>
        <taxon>Micrococcales</taxon>
        <taxon>Micrococcaceae</taxon>
        <taxon>Citricoccus</taxon>
    </lineage>
</organism>
<gene>
    <name evidence="3" type="ORF">ABDK96_12275</name>
</gene>
<proteinExistence type="predicted"/>
<dbReference type="PANTHER" id="PTHR14239">
    <property type="entry name" value="DUDULIN-RELATED"/>
    <property type="match status" value="1"/>
</dbReference>
<dbReference type="RefSeq" id="WP_309816449.1">
    <property type="nucleotide sequence ID" value="NZ_JBDXMX010000005.1"/>
</dbReference>
<evidence type="ECO:0000259" key="2">
    <source>
        <dbReference type="Pfam" id="PF03807"/>
    </source>
</evidence>
<keyword evidence="1" id="KW-0560">Oxidoreductase</keyword>
<name>A0ABV0IJX2_9MICC</name>
<evidence type="ECO:0000256" key="1">
    <source>
        <dbReference type="ARBA" id="ARBA00023002"/>
    </source>
</evidence>
<keyword evidence="4" id="KW-1185">Reference proteome</keyword>
<accession>A0ABV0IJX2</accession>
<feature type="domain" description="Pyrroline-5-carboxylate reductase catalytic N-terminal" evidence="2">
    <location>
        <begin position="15"/>
        <end position="102"/>
    </location>
</feature>
<dbReference type="InterPro" id="IPR028939">
    <property type="entry name" value="P5C_Rdtase_cat_N"/>
</dbReference>
<reference evidence="3 4" key="1">
    <citation type="submission" date="2024-05" db="EMBL/GenBank/DDBJ databases">
        <authorList>
            <person name="Yi C."/>
        </authorList>
    </citation>
    <scope>NUCLEOTIDE SEQUENCE [LARGE SCALE GENOMIC DNA]</scope>
    <source>
        <strain evidence="3 4">XS13</strain>
    </source>
</reference>
<dbReference type="PANTHER" id="PTHR14239:SF0">
    <property type="entry name" value="F420-DEPENDENT NADP REDUCTASE"/>
    <property type="match status" value="1"/>
</dbReference>
<comment type="caution">
    <text evidence="3">The sequence shown here is derived from an EMBL/GenBank/DDBJ whole genome shotgun (WGS) entry which is preliminary data.</text>
</comment>
<sequence>MTSTATGTADSIRSIGILGAGRVGAALARRSVAAGYDVRIATAKPASEISLLAEIVTPGATAVDAAELAGTDLTIVAIPLRKYRDLDPAHFAGRAVVDVMNYWAPTDGEQADFEADHRTSSEIVQDHLAGSLLVKAFNHIGYHDLEADHRPAGAADRRALAVAGDHEEVRGAVAGVIDRLGFDAVDAGPLAAGRALQPGTEIFNGSHSAARLHGLLVEACAGARV</sequence>
<dbReference type="SUPFAM" id="SSF51735">
    <property type="entry name" value="NAD(P)-binding Rossmann-fold domains"/>
    <property type="match status" value="1"/>
</dbReference>
<protein>
    <submittedName>
        <fullName evidence="3">NAD(P)-binding domain-containing protein</fullName>
    </submittedName>
</protein>
<evidence type="ECO:0000313" key="4">
    <source>
        <dbReference type="Proteomes" id="UP001484097"/>
    </source>
</evidence>
<dbReference type="Gene3D" id="3.40.50.720">
    <property type="entry name" value="NAD(P)-binding Rossmann-like Domain"/>
    <property type="match status" value="1"/>
</dbReference>
<dbReference type="InterPro" id="IPR051267">
    <property type="entry name" value="STEAP_metalloreductase"/>
</dbReference>
<dbReference type="EMBL" id="JBDXMX010000005">
    <property type="protein sequence ID" value="MEO9248458.1"/>
    <property type="molecule type" value="Genomic_DNA"/>
</dbReference>
<dbReference type="Proteomes" id="UP001484097">
    <property type="component" value="Unassembled WGS sequence"/>
</dbReference>
<dbReference type="InterPro" id="IPR036291">
    <property type="entry name" value="NAD(P)-bd_dom_sf"/>
</dbReference>
<evidence type="ECO:0000313" key="3">
    <source>
        <dbReference type="EMBL" id="MEO9248458.1"/>
    </source>
</evidence>